<dbReference type="EMBL" id="JAIZAY010000010">
    <property type="protein sequence ID" value="KAJ8034378.1"/>
    <property type="molecule type" value="Genomic_DNA"/>
</dbReference>
<sequence>MGSNWCSMGLMGDTHAMGLNGFRPMGGQWVTAGPSNGTKWVLPNSPMGLNGTPPTGPNGP</sequence>
<feature type="region of interest" description="Disordered" evidence="1">
    <location>
        <begin position="30"/>
        <end position="60"/>
    </location>
</feature>
<evidence type="ECO:0000256" key="1">
    <source>
        <dbReference type="SAM" id="MobiDB-lite"/>
    </source>
</evidence>
<comment type="caution">
    <text evidence="2">The sequence shown here is derived from an EMBL/GenBank/DDBJ whole genome shotgun (WGS) entry which is preliminary data.</text>
</comment>
<reference evidence="2" key="1">
    <citation type="submission" date="2021-10" db="EMBL/GenBank/DDBJ databases">
        <title>Tropical sea cucumber genome reveals ecological adaptation and Cuvierian tubules defense mechanism.</title>
        <authorList>
            <person name="Chen T."/>
        </authorList>
    </citation>
    <scope>NUCLEOTIDE SEQUENCE</scope>
    <source>
        <strain evidence="2">Nanhai2018</strain>
        <tissue evidence="2">Muscle</tissue>
    </source>
</reference>
<keyword evidence="3" id="KW-1185">Reference proteome</keyword>
<dbReference type="AlphaFoldDB" id="A0A9Q1H6B2"/>
<organism evidence="2 3">
    <name type="scientific">Holothuria leucospilota</name>
    <name type="common">Black long sea cucumber</name>
    <name type="synonym">Mertensiothuria leucospilota</name>
    <dbReference type="NCBI Taxonomy" id="206669"/>
    <lineage>
        <taxon>Eukaryota</taxon>
        <taxon>Metazoa</taxon>
        <taxon>Echinodermata</taxon>
        <taxon>Eleutherozoa</taxon>
        <taxon>Echinozoa</taxon>
        <taxon>Holothuroidea</taxon>
        <taxon>Aspidochirotacea</taxon>
        <taxon>Aspidochirotida</taxon>
        <taxon>Holothuriidae</taxon>
        <taxon>Holothuria</taxon>
    </lineage>
</organism>
<protein>
    <submittedName>
        <fullName evidence="2">Uncharacterized protein</fullName>
    </submittedName>
</protein>
<dbReference type="Proteomes" id="UP001152320">
    <property type="component" value="Chromosome 10"/>
</dbReference>
<proteinExistence type="predicted"/>
<evidence type="ECO:0000313" key="2">
    <source>
        <dbReference type="EMBL" id="KAJ8034378.1"/>
    </source>
</evidence>
<accession>A0A9Q1H6B2</accession>
<evidence type="ECO:0000313" key="3">
    <source>
        <dbReference type="Proteomes" id="UP001152320"/>
    </source>
</evidence>
<name>A0A9Q1H6B2_HOLLE</name>
<gene>
    <name evidence="2" type="ORF">HOLleu_21183</name>
</gene>